<sequence length="94" mass="11096">MSRFEEYPAALLSRFDLLWLIQDKPNKENDRRLADHNTQVHMHCRQPQANFDPMPMNLMRHYVSYFRSIQPTTPADLADYLVLKYEKKPATAGT</sequence>
<proteinExistence type="predicted"/>
<dbReference type="InterPro" id="IPR027417">
    <property type="entry name" value="P-loop_NTPase"/>
</dbReference>
<accession>A0AAV4RES9</accession>
<dbReference type="GO" id="GO:0006270">
    <property type="term" value="P:DNA replication initiation"/>
    <property type="evidence" value="ECO:0007669"/>
    <property type="project" value="TreeGrafter"/>
</dbReference>
<dbReference type="GO" id="GO:0017116">
    <property type="term" value="F:single-stranded DNA helicase activity"/>
    <property type="evidence" value="ECO:0007669"/>
    <property type="project" value="TreeGrafter"/>
</dbReference>
<dbReference type="Gene3D" id="3.40.50.300">
    <property type="entry name" value="P-loop containing nucleotide triphosphate hydrolases"/>
    <property type="match status" value="1"/>
</dbReference>
<keyword evidence="5" id="KW-1185">Reference proteome</keyword>
<evidence type="ECO:0000313" key="4">
    <source>
        <dbReference type="EMBL" id="GIY19191.1"/>
    </source>
</evidence>
<dbReference type="EMBL" id="BPLQ01006021">
    <property type="protein sequence ID" value="GIY19191.1"/>
    <property type="molecule type" value="Genomic_DNA"/>
</dbReference>
<keyword evidence="2" id="KW-0067">ATP-binding</keyword>
<comment type="caution">
    <text evidence="4">The sequence shown here is derived from an EMBL/GenBank/DDBJ whole genome shotgun (WGS) entry which is preliminary data.</text>
</comment>
<dbReference type="Proteomes" id="UP001054837">
    <property type="component" value="Unassembled WGS sequence"/>
</dbReference>
<dbReference type="GO" id="GO:0006271">
    <property type="term" value="P:DNA strand elongation involved in DNA replication"/>
    <property type="evidence" value="ECO:0007669"/>
    <property type="project" value="TreeGrafter"/>
</dbReference>
<dbReference type="GO" id="GO:0042555">
    <property type="term" value="C:MCM complex"/>
    <property type="evidence" value="ECO:0007669"/>
    <property type="project" value="TreeGrafter"/>
</dbReference>
<reference evidence="4 5" key="1">
    <citation type="submission" date="2021-06" db="EMBL/GenBank/DDBJ databases">
        <title>Caerostris darwini draft genome.</title>
        <authorList>
            <person name="Kono N."/>
            <person name="Arakawa K."/>
        </authorList>
    </citation>
    <scope>NUCLEOTIDE SEQUENCE [LARGE SCALE GENOMIC DNA]</scope>
</reference>
<dbReference type="InterPro" id="IPR001208">
    <property type="entry name" value="MCM_dom"/>
</dbReference>
<feature type="domain" description="MCM C-terminal AAA(+) ATPase" evidence="3">
    <location>
        <begin position="8"/>
        <end position="41"/>
    </location>
</feature>
<evidence type="ECO:0000256" key="1">
    <source>
        <dbReference type="ARBA" id="ARBA00022741"/>
    </source>
</evidence>
<protein>
    <submittedName>
        <fullName evidence="4">DNA replication licensing factor mcm7-B</fullName>
    </submittedName>
</protein>
<dbReference type="PANTHER" id="PTHR11630:SF26">
    <property type="entry name" value="DNA REPLICATION LICENSING FACTOR MCM7"/>
    <property type="match status" value="1"/>
</dbReference>
<dbReference type="GO" id="GO:0000727">
    <property type="term" value="P:double-strand break repair via break-induced replication"/>
    <property type="evidence" value="ECO:0007669"/>
    <property type="project" value="TreeGrafter"/>
</dbReference>
<dbReference type="GO" id="GO:0005634">
    <property type="term" value="C:nucleus"/>
    <property type="evidence" value="ECO:0007669"/>
    <property type="project" value="TreeGrafter"/>
</dbReference>
<dbReference type="Pfam" id="PF00493">
    <property type="entry name" value="MCM"/>
    <property type="match status" value="1"/>
</dbReference>
<dbReference type="AlphaFoldDB" id="A0AAV4RES9"/>
<dbReference type="GO" id="GO:0005524">
    <property type="term" value="F:ATP binding"/>
    <property type="evidence" value="ECO:0007669"/>
    <property type="project" value="UniProtKB-KW"/>
</dbReference>
<dbReference type="GO" id="GO:0003697">
    <property type="term" value="F:single-stranded DNA binding"/>
    <property type="evidence" value="ECO:0007669"/>
    <property type="project" value="TreeGrafter"/>
</dbReference>
<dbReference type="InterPro" id="IPR031327">
    <property type="entry name" value="MCM"/>
</dbReference>
<organism evidence="4 5">
    <name type="scientific">Caerostris darwini</name>
    <dbReference type="NCBI Taxonomy" id="1538125"/>
    <lineage>
        <taxon>Eukaryota</taxon>
        <taxon>Metazoa</taxon>
        <taxon>Ecdysozoa</taxon>
        <taxon>Arthropoda</taxon>
        <taxon>Chelicerata</taxon>
        <taxon>Arachnida</taxon>
        <taxon>Araneae</taxon>
        <taxon>Araneomorphae</taxon>
        <taxon>Entelegynae</taxon>
        <taxon>Araneoidea</taxon>
        <taxon>Araneidae</taxon>
        <taxon>Caerostris</taxon>
    </lineage>
</organism>
<evidence type="ECO:0000259" key="3">
    <source>
        <dbReference type="Pfam" id="PF00493"/>
    </source>
</evidence>
<dbReference type="PANTHER" id="PTHR11630">
    <property type="entry name" value="DNA REPLICATION LICENSING FACTOR MCM FAMILY MEMBER"/>
    <property type="match status" value="1"/>
</dbReference>
<evidence type="ECO:0000313" key="5">
    <source>
        <dbReference type="Proteomes" id="UP001054837"/>
    </source>
</evidence>
<name>A0AAV4RES9_9ARAC</name>
<keyword evidence="1" id="KW-0547">Nucleotide-binding</keyword>
<gene>
    <name evidence="4" type="primary">mcm7-b</name>
    <name evidence="4" type="ORF">CDAR_34111</name>
</gene>
<evidence type="ECO:0000256" key="2">
    <source>
        <dbReference type="ARBA" id="ARBA00022840"/>
    </source>
</evidence>